<dbReference type="SUPFAM" id="SSF52540">
    <property type="entry name" value="P-loop containing nucleoside triphosphate hydrolases"/>
    <property type="match status" value="1"/>
</dbReference>
<gene>
    <name evidence="1" type="ORF">SAMN05444000_107169</name>
</gene>
<dbReference type="RefSeq" id="WP_073251564.1">
    <property type="nucleotide sequence ID" value="NZ_FQZQ01000007.1"/>
</dbReference>
<reference evidence="2" key="1">
    <citation type="submission" date="2016-11" db="EMBL/GenBank/DDBJ databases">
        <authorList>
            <person name="Varghese N."/>
            <person name="Submissions S."/>
        </authorList>
    </citation>
    <scope>NUCLEOTIDE SEQUENCE [LARGE SCALE GENOMIC DNA]</scope>
    <source>
        <strain evidence="2">DSM 100564</strain>
    </source>
</reference>
<dbReference type="Proteomes" id="UP000183982">
    <property type="component" value="Unassembled WGS sequence"/>
</dbReference>
<organism evidence="1 2">
    <name type="scientific">Shimia gijangensis</name>
    <dbReference type="NCBI Taxonomy" id="1470563"/>
    <lineage>
        <taxon>Bacteria</taxon>
        <taxon>Pseudomonadati</taxon>
        <taxon>Pseudomonadota</taxon>
        <taxon>Alphaproteobacteria</taxon>
        <taxon>Rhodobacterales</taxon>
        <taxon>Roseobacteraceae</taxon>
    </lineage>
</organism>
<evidence type="ECO:0000313" key="2">
    <source>
        <dbReference type="Proteomes" id="UP000183982"/>
    </source>
</evidence>
<dbReference type="STRING" id="1470563.SAMN05444000_107169"/>
<accession>A0A1M6IMD5</accession>
<proteinExistence type="predicted"/>
<evidence type="ECO:0000313" key="1">
    <source>
        <dbReference type="EMBL" id="SHJ35577.1"/>
    </source>
</evidence>
<evidence type="ECO:0008006" key="3">
    <source>
        <dbReference type="Google" id="ProtNLM"/>
    </source>
</evidence>
<name>A0A1M6IMD5_9RHOB</name>
<dbReference type="OrthoDB" id="7687351at2"/>
<sequence length="210" mass="24081">MLVFVKQKLAFLSVPKTGSTAYETALRPQADIIFTKRYKHMTVGKFHNKTAPFLKKSLRLEPERIAVMRNPVDQIRSWYKFRSPERLGDDFRNTGQMSFDEFVLDVISDAPSPAACIGSQFGFLSIRDGSVPVHHLFAYEKQPLIRAFLAERFEEEIKLKPRNVSPHVYAPISPEVEQKLRIARAQEFDLYARIIDHDGVLRGFSTAPQV</sequence>
<keyword evidence="2" id="KW-1185">Reference proteome</keyword>
<dbReference type="InterPro" id="IPR027417">
    <property type="entry name" value="P-loop_NTPase"/>
</dbReference>
<protein>
    <recommendedName>
        <fullName evidence="3">Sulfotransferase family protein</fullName>
    </recommendedName>
</protein>
<dbReference type="AlphaFoldDB" id="A0A1M6IMD5"/>
<dbReference type="Gene3D" id="3.40.50.300">
    <property type="entry name" value="P-loop containing nucleotide triphosphate hydrolases"/>
    <property type="match status" value="1"/>
</dbReference>
<dbReference type="EMBL" id="FQZQ01000007">
    <property type="protein sequence ID" value="SHJ35577.1"/>
    <property type="molecule type" value="Genomic_DNA"/>
</dbReference>